<organism evidence="1 2">
    <name type="scientific">Paenibacillus amylolyticus</name>
    <dbReference type="NCBI Taxonomy" id="1451"/>
    <lineage>
        <taxon>Bacteria</taxon>
        <taxon>Bacillati</taxon>
        <taxon>Bacillota</taxon>
        <taxon>Bacilli</taxon>
        <taxon>Bacillales</taxon>
        <taxon>Paenibacillaceae</taxon>
        <taxon>Paenibacillus</taxon>
    </lineage>
</organism>
<accession>A0AAP5LRV0</accession>
<comment type="caution">
    <text evidence="1">The sequence shown here is derived from an EMBL/GenBank/DDBJ whole genome shotgun (WGS) entry which is preliminary data.</text>
</comment>
<evidence type="ECO:0000313" key="1">
    <source>
        <dbReference type="EMBL" id="MDR6724849.1"/>
    </source>
</evidence>
<dbReference type="Proteomes" id="UP001254832">
    <property type="component" value="Unassembled WGS sequence"/>
</dbReference>
<proteinExistence type="predicted"/>
<dbReference type="AlphaFoldDB" id="A0AAP5LRV0"/>
<gene>
    <name evidence="1" type="ORF">J2W91_003335</name>
</gene>
<protein>
    <recommendedName>
        <fullName evidence="3">O-methyltransferase</fullName>
    </recommendedName>
</protein>
<dbReference type="RefSeq" id="WP_056702311.1">
    <property type="nucleotide sequence ID" value="NZ_JAVDTR010000009.1"/>
</dbReference>
<evidence type="ECO:0000313" key="2">
    <source>
        <dbReference type="Proteomes" id="UP001254832"/>
    </source>
</evidence>
<name>A0AAP5LRV0_PAEAM</name>
<sequence length="137" mass="15578">MVKIDQLSLARQLDLVFKELDNELAGLDSGVVFVQIRNNVIGKFGIRHNPISGRNGQLEVENEGLNEAQRSSFRVMALETLKFKKNWTHGEISYDFTVRQGMILVDATMESNYNMANLMIRYPRANTYKDSGMESTS</sequence>
<reference evidence="1" key="1">
    <citation type="submission" date="2023-07" db="EMBL/GenBank/DDBJ databases">
        <title>Sorghum-associated microbial communities from plants grown in Nebraska, USA.</title>
        <authorList>
            <person name="Schachtman D."/>
        </authorList>
    </citation>
    <scope>NUCLEOTIDE SEQUENCE</scope>
    <source>
        <strain evidence="1">BE80</strain>
    </source>
</reference>
<evidence type="ECO:0008006" key="3">
    <source>
        <dbReference type="Google" id="ProtNLM"/>
    </source>
</evidence>
<dbReference type="EMBL" id="JAVDTR010000009">
    <property type="protein sequence ID" value="MDR6724849.1"/>
    <property type="molecule type" value="Genomic_DNA"/>
</dbReference>